<proteinExistence type="predicted"/>
<dbReference type="Proteomes" id="UP001162483">
    <property type="component" value="Unassembled WGS sequence"/>
</dbReference>
<evidence type="ECO:0000256" key="1">
    <source>
        <dbReference type="ARBA" id="ARBA00001974"/>
    </source>
</evidence>
<organism evidence="8 9">
    <name type="scientific">Staurois parvus</name>
    <dbReference type="NCBI Taxonomy" id="386267"/>
    <lineage>
        <taxon>Eukaryota</taxon>
        <taxon>Metazoa</taxon>
        <taxon>Chordata</taxon>
        <taxon>Craniata</taxon>
        <taxon>Vertebrata</taxon>
        <taxon>Euteleostomi</taxon>
        <taxon>Amphibia</taxon>
        <taxon>Batrachia</taxon>
        <taxon>Anura</taxon>
        <taxon>Neobatrachia</taxon>
        <taxon>Ranoidea</taxon>
        <taxon>Ranidae</taxon>
        <taxon>Staurois</taxon>
    </lineage>
</organism>
<dbReference type="InterPro" id="IPR002937">
    <property type="entry name" value="Amino_oxidase"/>
</dbReference>
<feature type="non-terminal residue" evidence="8">
    <location>
        <position position="104"/>
    </location>
</feature>
<dbReference type="Gene3D" id="3.50.50.60">
    <property type="entry name" value="FAD/NAD(P)-binding domain"/>
    <property type="match status" value="1"/>
</dbReference>
<evidence type="ECO:0000313" key="8">
    <source>
        <dbReference type="EMBL" id="CAI9622752.1"/>
    </source>
</evidence>
<feature type="domain" description="Amine oxidase" evidence="7">
    <location>
        <begin position="1"/>
        <end position="98"/>
    </location>
</feature>
<dbReference type="SUPFAM" id="SSF51905">
    <property type="entry name" value="FAD/NAD(P)-binding domain"/>
    <property type="match status" value="1"/>
</dbReference>
<comment type="cofactor">
    <cofactor evidence="1">
        <name>FAD</name>
        <dbReference type="ChEBI" id="CHEBI:57692"/>
    </cofactor>
</comment>
<dbReference type="InterPro" id="IPR036188">
    <property type="entry name" value="FAD/NAD-bd_sf"/>
</dbReference>
<reference evidence="8" key="1">
    <citation type="submission" date="2023-05" db="EMBL/GenBank/DDBJ databases">
        <authorList>
            <person name="Stuckert A."/>
        </authorList>
    </citation>
    <scope>NUCLEOTIDE SEQUENCE</scope>
</reference>
<evidence type="ECO:0000259" key="7">
    <source>
        <dbReference type="Pfam" id="PF01593"/>
    </source>
</evidence>
<dbReference type="Pfam" id="PF01593">
    <property type="entry name" value="Amino_oxidase"/>
    <property type="match status" value="1"/>
</dbReference>
<sequence length="104" mass="11797">MSGLSAAKALQDAGHRVTVLEASNRVGGRRVLTYRDPQGWYGELGPMRIPPSHRLIREFIRQFGLQMNPFILSNGDNVYMFNNIRHLQKDVAKKPNLFGFTLTP</sequence>
<comment type="subcellular location">
    <subcellularLocation>
        <location evidence="2">Secreted</location>
    </subcellularLocation>
</comment>
<keyword evidence="5" id="KW-0274">FAD</keyword>
<dbReference type="Gene3D" id="3.90.660.10">
    <property type="match status" value="1"/>
</dbReference>
<dbReference type="PANTHER" id="PTHR10742:SF355">
    <property type="entry name" value="AMINE OXIDASE"/>
    <property type="match status" value="1"/>
</dbReference>
<gene>
    <name evidence="8" type="ORF">SPARVUS_LOCUS16335363</name>
</gene>
<dbReference type="PANTHER" id="PTHR10742">
    <property type="entry name" value="FLAVIN MONOAMINE OXIDASE"/>
    <property type="match status" value="1"/>
</dbReference>
<evidence type="ECO:0000256" key="6">
    <source>
        <dbReference type="ARBA" id="ARBA00023157"/>
    </source>
</evidence>
<evidence type="ECO:0000313" key="9">
    <source>
        <dbReference type="Proteomes" id="UP001162483"/>
    </source>
</evidence>
<evidence type="ECO:0000256" key="4">
    <source>
        <dbReference type="ARBA" id="ARBA00022630"/>
    </source>
</evidence>
<keyword evidence="3" id="KW-0964">Secreted</keyword>
<name>A0ABN9HLT8_9NEOB</name>
<keyword evidence="9" id="KW-1185">Reference proteome</keyword>
<dbReference type="InterPro" id="IPR050281">
    <property type="entry name" value="Flavin_monoamine_oxidase"/>
</dbReference>
<evidence type="ECO:0000256" key="2">
    <source>
        <dbReference type="ARBA" id="ARBA00004613"/>
    </source>
</evidence>
<evidence type="ECO:0000256" key="3">
    <source>
        <dbReference type="ARBA" id="ARBA00022525"/>
    </source>
</evidence>
<protein>
    <recommendedName>
        <fullName evidence="7">Amine oxidase domain-containing protein</fullName>
    </recommendedName>
</protein>
<keyword evidence="6" id="KW-1015">Disulfide bond</keyword>
<comment type="caution">
    <text evidence="8">The sequence shown here is derived from an EMBL/GenBank/DDBJ whole genome shotgun (WGS) entry which is preliminary data.</text>
</comment>
<keyword evidence="4" id="KW-0285">Flavoprotein</keyword>
<evidence type="ECO:0000256" key="5">
    <source>
        <dbReference type="ARBA" id="ARBA00022827"/>
    </source>
</evidence>
<dbReference type="EMBL" id="CATNWA010021447">
    <property type="protein sequence ID" value="CAI9622752.1"/>
    <property type="molecule type" value="Genomic_DNA"/>
</dbReference>
<accession>A0ABN9HLT8</accession>